<keyword evidence="6" id="KW-0687">Ribonucleoprotein</keyword>
<evidence type="ECO:0000256" key="5">
    <source>
        <dbReference type="ARBA" id="ARBA00041319"/>
    </source>
</evidence>
<dbReference type="SUPFAM" id="SSF69754">
    <property type="entry name" value="Ribosome binding protein Y (YfiA homologue)"/>
    <property type="match status" value="1"/>
</dbReference>
<dbReference type="PANTHER" id="PTHR33231:SF1">
    <property type="entry name" value="30S RIBOSOMAL PROTEIN"/>
    <property type="match status" value="1"/>
</dbReference>
<evidence type="ECO:0000256" key="3">
    <source>
        <dbReference type="ARBA" id="ARBA00038695"/>
    </source>
</evidence>
<reference evidence="6 7" key="1">
    <citation type="submission" date="2017-02" db="EMBL/GenBank/DDBJ databases">
        <authorList>
            <person name="Peterson S.W."/>
        </authorList>
    </citation>
    <scope>NUCLEOTIDE SEQUENCE [LARGE SCALE GENOMIC DNA]</scope>
    <source>
        <strain evidence="6 7">P15</strain>
    </source>
</reference>
<evidence type="ECO:0000256" key="2">
    <source>
        <dbReference type="ARBA" id="ARBA00038434"/>
    </source>
</evidence>
<evidence type="ECO:0000256" key="4">
    <source>
        <dbReference type="ARBA" id="ARBA00041148"/>
    </source>
</evidence>
<dbReference type="RefSeq" id="WP_079724996.1">
    <property type="nucleotide sequence ID" value="NZ_BMCL01000001.1"/>
</dbReference>
<dbReference type="CDD" id="cd00552">
    <property type="entry name" value="RaiA"/>
    <property type="match status" value="1"/>
</dbReference>
<sequence>MRIETYGHEIEVTPALREYVETKLKRLERHFDQPFEVRTQLCTRKPDYVAEATLSVAGRKPLHADAGAQTMYAAIDMLADKLDRLLVKHKEKRTDVQRVSVRSEAFT</sequence>
<dbReference type="GO" id="GO:0043024">
    <property type="term" value="F:ribosomal small subunit binding"/>
    <property type="evidence" value="ECO:0007669"/>
    <property type="project" value="TreeGrafter"/>
</dbReference>
<dbReference type="PANTHER" id="PTHR33231">
    <property type="entry name" value="30S RIBOSOMAL PROTEIN"/>
    <property type="match status" value="1"/>
</dbReference>
<gene>
    <name evidence="6" type="ORF">SAMN06296058_2663</name>
</gene>
<evidence type="ECO:0000256" key="1">
    <source>
        <dbReference type="ARBA" id="ARBA00022845"/>
    </source>
</evidence>
<dbReference type="OrthoDB" id="9795980at2"/>
<dbReference type="GO" id="GO:0022627">
    <property type="term" value="C:cytosolic small ribosomal subunit"/>
    <property type="evidence" value="ECO:0007669"/>
    <property type="project" value="TreeGrafter"/>
</dbReference>
<keyword evidence="6" id="KW-0689">Ribosomal protein</keyword>
<keyword evidence="1" id="KW-0810">Translation regulation</keyword>
<dbReference type="InterPro" id="IPR036567">
    <property type="entry name" value="RHF-like"/>
</dbReference>
<proteinExistence type="inferred from homology"/>
<dbReference type="AlphaFoldDB" id="A0A1T5LLE0"/>
<dbReference type="Pfam" id="PF02482">
    <property type="entry name" value="Ribosomal_S30AE"/>
    <property type="match status" value="1"/>
</dbReference>
<dbReference type="STRING" id="428993.SAMN06296058_2663"/>
<comment type="similarity">
    <text evidence="2">Belongs to the HPF/YfiA ribosome-associated protein family. Short HPF subfamily.</text>
</comment>
<protein>
    <recommendedName>
        <fullName evidence="4">Ribosome hibernation promoting factor</fullName>
    </recommendedName>
    <alternativeName>
        <fullName evidence="5">Hibernation factor HPF</fullName>
    </alternativeName>
</protein>
<dbReference type="NCBIfam" id="TIGR00741">
    <property type="entry name" value="yfiA"/>
    <property type="match status" value="1"/>
</dbReference>
<dbReference type="Gene3D" id="3.30.160.100">
    <property type="entry name" value="Ribosome hibernation promotion factor-like"/>
    <property type="match status" value="1"/>
</dbReference>
<evidence type="ECO:0000313" key="6">
    <source>
        <dbReference type="EMBL" id="SKC76429.1"/>
    </source>
</evidence>
<dbReference type="GO" id="GO:0045900">
    <property type="term" value="P:negative regulation of translational elongation"/>
    <property type="evidence" value="ECO:0007669"/>
    <property type="project" value="TreeGrafter"/>
</dbReference>
<dbReference type="InterPro" id="IPR050574">
    <property type="entry name" value="HPF/YfiA_ribosome-assoc"/>
</dbReference>
<organism evidence="6 7">
    <name type="scientific">Pseudoxanthomonas indica</name>
    <dbReference type="NCBI Taxonomy" id="428993"/>
    <lineage>
        <taxon>Bacteria</taxon>
        <taxon>Pseudomonadati</taxon>
        <taxon>Pseudomonadota</taxon>
        <taxon>Gammaproteobacteria</taxon>
        <taxon>Lysobacterales</taxon>
        <taxon>Lysobacteraceae</taxon>
        <taxon>Pseudoxanthomonas</taxon>
    </lineage>
</organism>
<keyword evidence="7" id="KW-1185">Reference proteome</keyword>
<dbReference type="EMBL" id="FUZV01000002">
    <property type="protein sequence ID" value="SKC76429.1"/>
    <property type="molecule type" value="Genomic_DNA"/>
</dbReference>
<dbReference type="InterPro" id="IPR003489">
    <property type="entry name" value="RHF/RaiA"/>
</dbReference>
<name>A0A1T5LLE0_9GAMM</name>
<accession>A0A1T5LLE0</accession>
<evidence type="ECO:0000313" key="7">
    <source>
        <dbReference type="Proteomes" id="UP000190341"/>
    </source>
</evidence>
<dbReference type="Proteomes" id="UP000190341">
    <property type="component" value="Unassembled WGS sequence"/>
</dbReference>
<comment type="subunit">
    <text evidence="3">Associates exclusively with 100S ribosomes, which are dimers of 70S ribosomes.</text>
</comment>